<reference evidence="1" key="1">
    <citation type="submission" date="2020-10" db="EMBL/GenBank/DDBJ databases">
        <authorList>
            <person name="Han B."/>
            <person name="Lu T."/>
            <person name="Zhao Q."/>
            <person name="Huang X."/>
            <person name="Zhao Y."/>
        </authorList>
    </citation>
    <scope>NUCLEOTIDE SEQUENCE</scope>
</reference>
<dbReference type="EMBL" id="CAJGYO010000002">
    <property type="protein sequence ID" value="CAD6212623.1"/>
    <property type="molecule type" value="Genomic_DNA"/>
</dbReference>
<dbReference type="AlphaFoldDB" id="A0A811MUI5"/>
<sequence length="61" mass="7431">MAIYDLAAVLLPGGPLRMLLELAIQRNEEIENLWMKRYCDTEEQRYCDRMKRNREFYPSIY</sequence>
<dbReference type="GO" id="GO:0006509">
    <property type="term" value="P:membrane protein ectodomain proteolysis"/>
    <property type="evidence" value="ECO:0007669"/>
    <property type="project" value="TreeGrafter"/>
</dbReference>
<proteinExistence type="predicted"/>
<dbReference type="PANTHER" id="PTHR10202">
    <property type="entry name" value="PRESENILIN"/>
    <property type="match status" value="1"/>
</dbReference>
<accession>A0A811MUI5</accession>
<dbReference type="GO" id="GO:0070765">
    <property type="term" value="C:gamma-secretase complex"/>
    <property type="evidence" value="ECO:0007669"/>
    <property type="project" value="TreeGrafter"/>
</dbReference>
<dbReference type="GO" id="GO:0016485">
    <property type="term" value="P:protein processing"/>
    <property type="evidence" value="ECO:0007669"/>
    <property type="project" value="InterPro"/>
</dbReference>
<name>A0A811MUI5_9POAL</name>
<dbReference type="Proteomes" id="UP000604825">
    <property type="component" value="Unassembled WGS sequence"/>
</dbReference>
<organism evidence="1 2">
    <name type="scientific">Miscanthus lutarioriparius</name>
    <dbReference type="NCBI Taxonomy" id="422564"/>
    <lineage>
        <taxon>Eukaryota</taxon>
        <taxon>Viridiplantae</taxon>
        <taxon>Streptophyta</taxon>
        <taxon>Embryophyta</taxon>
        <taxon>Tracheophyta</taxon>
        <taxon>Spermatophyta</taxon>
        <taxon>Magnoliopsida</taxon>
        <taxon>Liliopsida</taxon>
        <taxon>Poales</taxon>
        <taxon>Poaceae</taxon>
        <taxon>PACMAD clade</taxon>
        <taxon>Panicoideae</taxon>
        <taxon>Andropogonodae</taxon>
        <taxon>Andropogoneae</taxon>
        <taxon>Saccharinae</taxon>
        <taxon>Miscanthus</taxon>
    </lineage>
</organism>
<dbReference type="Pfam" id="PF01080">
    <property type="entry name" value="Presenilin"/>
    <property type="match status" value="1"/>
</dbReference>
<dbReference type="InterPro" id="IPR001108">
    <property type="entry name" value="Peptidase_A22A"/>
</dbReference>
<evidence type="ECO:0000313" key="1">
    <source>
        <dbReference type="EMBL" id="CAD6212623.1"/>
    </source>
</evidence>
<evidence type="ECO:0000313" key="2">
    <source>
        <dbReference type="Proteomes" id="UP000604825"/>
    </source>
</evidence>
<dbReference type="OrthoDB" id="20287at2759"/>
<dbReference type="PANTHER" id="PTHR10202:SF13">
    <property type="entry name" value="PRESENILIN HOMOLOG"/>
    <property type="match status" value="1"/>
</dbReference>
<gene>
    <name evidence="1" type="ORF">NCGR_LOCUS8395</name>
</gene>
<comment type="caution">
    <text evidence="1">The sequence shown here is derived from an EMBL/GenBank/DDBJ whole genome shotgun (WGS) entry which is preliminary data.</text>
</comment>
<keyword evidence="2" id="KW-1185">Reference proteome</keyword>
<dbReference type="GO" id="GO:0042500">
    <property type="term" value="F:aspartic endopeptidase activity, intramembrane cleaving"/>
    <property type="evidence" value="ECO:0007669"/>
    <property type="project" value="InterPro"/>
</dbReference>
<protein>
    <submittedName>
        <fullName evidence="1">Uncharacterized protein</fullName>
    </submittedName>
</protein>